<dbReference type="EMBL" id="FOTO01000005">
    <property type="protein sequence ID" value="SFL72338.1"/>
    <property type="molecule type" value="Genomic_DNA"/>
</dbReference>
<keyword evidence="3" id="KW-1185">Reference proteome</keyword>
<reference evidence="2 3" key="1">
    <citation type="submission" date="2016-10" db="EMBL/GenBank/DDBJ databases">
        <authorList>
            <person name="Varghese N."/>
            <person name="Submissions S."/>
        </authorList>
    </citation>
    <scope>NUCLEOTIDE SEQUENCE [LARGE SCALE GENOMIC DNA]</scope>
    <source>
        <strain evidence="2 3">DSM 1741</strain>
    </source>
</reference>
<gene>
    <name evidence="2" type="ORF">SAMN05421830_105161</name>
</gene>
<evidence type="ECO:0000256" key="1">
    <source>
        <dbReference type="SAM" id="Phobius"/>
    </source>
</evidence>
<proteinExistence type="predicted"/>
<organism evidence="2 3">
    <name type="scientific">Desulfomicrobium norvegicum (strain DSM 1741 / NCIMB 8310)</name>
    <name type="common">Desulfovibrio baculatus (strain Norway 4)</name>
    <name type="synonym">Desulfovibrio desulfuricans (strain Norway 4)</name>
    <dbReference type="NCBI Taxonomy" id="52561"/>
    <lineage>
        <taxon>Bacteria</taxon>
        <taxon>Pseudomonadati</taxon>
        <taxon>Thermodesulfobacteriota</taxon>
        <taxon>Desulfovibrionia</taxon>
        <taxon>Desulfovibrionales</taxon>
        <taxon>Desulfomicrobiaceae</taxon>
        <taxon>Desulfomicrobium</taxon>
    </lineage>
</organism>
<protein>
    <submittedName>
        <fullName evidence="2">Uncharacterized protein</fullName>
    </submittedName>
</protein>
<feature type="transmembrane region" description="Helical" evidence="1">
    <location>
        <begin position="20"/>
        <end position="35"/>
    </location>
</feature>
<sequence>MKFHGNGFRFFHQSGFNQEFVSVNFVYYVVVFLLIQSKRQARPASAGSHVDPDWGHFFASEVHIELLFGSLCKFEHGILL</sequence>
<keyword evidence="1" id="KW-0812">Transmembrane</keyword>
<keyword evidence="1" id="KW-0472">Membrane</keyword>
<evidence type="ECO:0000313" key="2">
    <source>
        <dbReference type="EMBL" id="SFL72338.1"/>
    </source>
</evidence>
<name>A0A8G2C2W3_DESNO</name>
<accession>A0A8G2C2W3</accession>
<comment type="caution">
    <text evidence="2">The sequence shown here is derived from an EMBL/GenBank/DDBJ whole genome shotgun (WGS) entry which is preliminary data.</text>
</comment>
<keyword evidence="1" id="KW-1133">Transmembrane helix</keyword>
<dbReference type="AlphaFoldDB" id="A0A8G2C2W3"/>
<dbReference type="Proteomes" id="UP000199581">
    <property type="component" value="Unassembled WGS sequence"/>
</dbReference>
<evidence type="ECO:0000313" key="3">
    <source>
        <dbReference type="Proteomes" id="UP000199581"/>
    </source>
</evidence>